<accession>A0A4C1XCM2</accession>
<sequence>MLEVCVDSLESALNAIHGEVDEIEVCSSLAEGGLTPSPGLVKEILRARPKINVMIRCRMGSDFCYSSFEMDTMLSDLMFFKEIGADRFVFGCLTNTQDIDKENCRKIIEAAKPFPVTFHRAFDICNDPLKAVEEIIDLGFDRILTSGQQPCAGDIKAISLITQLIVMFGDVIQIMPGAGVNSKNVTSLIAVGCKIFHSSCKRSRQLKRIKNDLNMGTVDSEFIIVSDENIVKELKEVICKNLVNLG</sequence>
<name>A0A4C1XCM2_EUMVA</name>
<dbReference type="STRING" id="151549.A0A4C1XCM2"/>
<dbReference type="PANTHER" id="PTHR12598">
    <property type="entry name" value="COPPER HOMEOSTASIS PROTEIN CUTC"/>
    <property type="match status" value="1"/>
</dbReference>
<dbReference type="InterPro" id="IPR005627">
    <property type="entry name" value="CutC-like"/>
</dbReference>
<comment type="caution">
    <text evidence="3">The sequence shown here is derived from an EMBL/GenBank/DDBJ whole genome shotgun (WGS) entry which is preliminary data.</text>
</comment>
<organism evidence="3 4">
    <name type="scientific">Eumeta variegata</name>
    <name type="common">Bagworm moth</name>
    <name type="synonym">Eumeta japonica</name>
    <dbReference type="NCBI Taxonomy" id="151549"/>
    <lineage>
        <taxon>Eukaryota</taxon>
        <taxon>Metazoa</taxon>
        <taxon>Ecdysozoa</taxon>
        <taxon>Arthropoda</taxon>
        <taxon>Hexapoda</taxon>
        <taxon>Insecta</taxon>
        <taxon>Pterygota</taxon>
        <taxon>Neoptera</taxon>
        <taxon>Endopterygota</taxon>
        <taxon>Lepidoptera</taxon>
        <taxon>Glossata</taxon>
        <taxon>Ditrysia</taxon>
        <taxon>Tineoidea</taxon>
        <taxon>Psychidae</taxon>
        <taxon>Oiketicinae</taxon>
        <taxon>Eumeta</taxon>
    </lineage>
</organism>
<keyword evidence="4" id="KW-1185">Reference proteome</keyword>
<dbReference type="SUPFAM" id="SSF110395">
    <property type="entry name" value="CutC-like"/>
    <property type="match status" value="1"/>
</dbReference>
<dbReference type="InterPro" id="IPR036822">
    <property type="entry name" value="CutC-like_dom_sf"/>
</dbReference>
<evidence type="ECO:0000313" key="4">
    <source>
        <dbReference type="Proteomes" id="UP000299102"/>
    </source>
</evidence>
<dbReference type="EMBL" id="BGZK01000793">
    <property type="protein sequence ID" value="GBP60692.1"/>
    <property type="molecule type" value="Genomic_DNA"/>
</dbReference>
<dbReference type="OrthoDB" id="7392499at2759"/>
<dbReference type="Proteomes" id="UP000299102">
    <property type="component" value="Unassembled WGS sequence"/>
</dbReference>
<dbReference type="PANTHER" id="PTHR12598:SF0">
    <property type="entry name" value="COPPER HOMEOSTASIS PROTEIN CUTC HOMOLOG"/>
    <property type="match status" value="1"/>
</dbReference>
<reference evidence="3 4" key="1">
    <citation type="journal article" date="2019" name="Commun. Biol.">
        <title>The bagworm genome reveals a unique fibroin gene that provides high tensile strength.</title>
        <authorList>
            <person name="Kono N."/>
            <person name="Nakamura H."/>
            <person name="Ohtoshi R."/>
            <person name="Tomita M."/>
            <person name="Numata K."/>
            <person name="Arakawa K."/>
        </authorList>
    </citation>
    <scope>NUCLEOTIDE SEQUENCE [LARGE SCALE GENOMIC DNA]</scope>
</reference>
<dbReference type="Gene3D" id="3.20.20.380">
    <property type="entry name" value="Copper homeostasis (CutC) domain"/>
    <property type="match status" value="1"/>
</dbReference>
<protein>
    <recommendedName>
        <fullName evidence="2">Copper homeostasis protein cutC homolog</fullName>
    </recommendedName>
</protein>
<dbReference type="AlphaFoldDB" id="A0A4C1XCM2"/>
<gene>
    <name evidence="3" type="primary">cutc-1</name>
    <name evidence="3" type="ORF">EVAR_55762_1</name>
</gene>
<evidence type="ECO:0000313" key="3">
    <source>
        <dbReference type="EMBL" id="GBP60692.1"/>
    </source>
</evidence>
<dbReference type="GO" id="GO:0005507">
    <property type="term" value="F:copper ion binding"/>
    <property type="evidence" value="ECO:0007669"/>
    <property type="project" value="TreeGrafter"/>
</dbReference>
<evidence type="ECO:0000256" key="1">
    <source>
        <dbReference type="ARBA" id="ARBA00007768"/>
    </source>
</evidence>
<dbReference type="HAMAP" id="MF_00795">
    <property type="entry name" value="CutC"/>
    <property type="match status" value="1"/>
</dbReference>
<dbReference type="Pfam" id="PF03932">
    <property type="entry name" value="CutC"/>
    <property type="match status" value="1"/>
</dbReference>
<proteinExistence type="inferred from homology"/>
<evidence type="ECO:0000256" key="2">
    <source>
        <dbReference type="ARBA" id="ARBA00019014"/>
    </source>
</evidence>
<comment type="similarity">
    <text evidence="1">Belongs to the CutC family.</text>
</comment>